<gene>
    <name evidence="1" type="ORF">METZ01_LOCUS480933</name>
</gene>
<dbReference type="EMBL" id="UINC01206443">
    <property type="protein sequence ID" value="SVE28079.1"/>
    <property type="molecule type" value="Genomic_DNA"/>
</dbReference>
<accession>A0A383C7P9</accession>
<name>A0A383C7P9_9ZZZZ</name>
<proteinExistence type="predicted"/>
<dbReference type="AlphaFoldDB" id="A0A383C7P9"/>
<organism evidence="1">
    <name type="scientific">marine metagenome</name>
    <dbReference type="NCBI Taxonomy" id="408172"/>
    <lineage>
        <taxon>unclassified sequences</taxon>
        <taxon>metagenomes</taxon>
        <taxon>ecological metagenomes</taxon>
    </lineage>
</organism>
<sequence length="38" mass="4060">MLIQGGDVTGAALDKDIHIDIEVCLEHTLDHLGDTEDG</sequence>
<reference evidence="1" key="1">
    <citation type="submission" date="2018-05" db="EMBL/GenBank/DDBJ databases">
        <authorList>
            <person name="Lanie J.A."/>
            <person name="Ng W.-L."/>
            <person name="Kazmierczak K.M."/>
            <person name="Andrzejewski T.M."/>
            <person name="Davidsen T.M."/>
            <person name="Wayne K.J."/>
            <person name="Tettelin H."/>
            <person name="Glass J.I."/>
            <person name="Rusch D."/>
            <person name="Podicherti R."/>
            <person name="Tsui H.-C.T."/>
            <person name="Winkler M.E."/>
        </authorList>
    </citation>
    <scope>NUCLEOTIDE SEQUENCE</scope>
</reference>
<protein>
    <submittedName>
        <fullName evidence="1">Uncharacterized protein</fullName>
    </submittedName>
</protein>
<evidence type="ECO:0000313" key="1">
    <source>
        <dbReference type="EMBL" id="SVE28079.1"/>
    </source>
</evidence>